<feature type="domain" description="RING-type" evidence="16">
    <location>
        <begin position="136"/>
        <end position="337"/>
    </location>
</feature>
<evidence type="ECO:0000256" key="11">
    <source>
        <dbReference type="ARBA" id="ARBA00022786"/>
    </source>
</evidence>
<dbReference type="SMART" id="SM00184">
    <property type="entry name" value="RING"/>
    <property type="match status" value="1"/>
</dbReference>
<evidence type="ECO:0000256" key="8">
    <source>
        <dbReference type="ARBA" id="ARBA00022723"/>
    </source>
</evidence>
<dbReference type="EMBL" id="KE343686">
    <property type="protein sequence ID" value="EXB38263.1"/>
    <property type="molecule type" value="Genomic_DNA"/>
</dbReference>
<dbReference type="SUPFAM" id="SSF57850">
    <property type="entry name" value="RING/U-box"/>
    <property type="match status" value="3"/>
</dbReference>
<dbReference type="Gene3D" id="1.20.120.1750">
    <property type="match status" value="1"/>
</dbReference>
<evidence type="ECO:0000256" key="3">
    <source>
        <dbReference type="ARBA" id="ARBA00003976"/>
    </source>
</evidence>
<evidence type="ECO:0000256" key="13">
    <source>
        <dbReference type="PROSITE-ProRule" id="PRU00175"/>
    </source>
</evidence>
<organism evidence="17 18">
    <name type="scientific">Morus notabilis</name>
    <dbReference type="NCBI Taxonomy" id="981085"/>
    <lineage>
        <taxon>Eukaryota</taxon>
        <taxon>Viridiplantae</taxon>
        <taxon>Streptophyta</taxon>
        <taxon>Embryophyta</taxon>
        <taxon>Tracheophyta</taxon>
        <taxon>Spermatophyta</taxon>
        <taxon>Magnoliopsida</taxon>
        <taxon>eudicotyledons</taxon>
        <taxon>Gunneridae</taxon>
        <taxon>Pentapetalae</taxon>
        <taxon>rosids</taxon>
        <taxon>fabids</taxon>
        <taxon>Rosales</taxon>
        <taxon>Moraceae</taxon>
        <taxon>Moreae</taxon>
        <taxon>Morus</taxon>
    </lineage>
</organism>
<keyword evidence="8" id="KW-0479">Metal-binding</keyword>
<dbReference type="eggNOG" id="KOG1812">
    <property type="taxonomic scope" value="Eukaryota"/>
</dbReference>
<evidence type="ECO:0000256" key="6">
    <source>
        <dbReference type="ARBA" id="ARBA00012251"/>
    </source>
</evidence>
<feature type="compositionally biased region" description="Basic and acidic residues" evidence="14">
    <location>
        <begin position="39"/>
        <end position="66"/>
    </location>
</feature>
<comment type="catalytic activity">
    <reaction evidence="1">
        <text>[E2 ubiquitin-conjugating enzyme]-S-ubiquitinyl-L-cysteine + [acceptor protein]-L-lysine = [E2 ubiquitin-conjugating enzyme]-L-cysteine + [acceptor protein]-N(6)-ubiquitinyl-L-lysine.</text>
        <dbReference type="EC" id="2.3.2.31"/>
    </reaction>
</comment>
<evidence type="ECO:0000256" key="14">
    <source>
        <dbReference type="SAM" id="MobiDB-lite"/>
    </source>
</evidence>
<feature type="compositionally biased region" description="Basic and acidic residues" evidence="14">
    <location>
        <begin position="72"/>
        <end position="89"/>
    </location>
</feature>
<dbReference type="InterPro" id="IPR031127">
    <property type="entry name" value="E3_UB_ligase_RBR"/>
</dbReference>
<dbReference type="InterPro" id="IPR044066">
    <property type="entry name" value="TRIAD_supradom"/>
</dbReference>
<evidence type="ECO:0000259" key="16">
    <source>
        <dbReference type="PROSITE" id="PS51873"/>
    </source>
</evidence>
<dbReference type="EC" id="2.3.2.31" evidence="6"/>
<dbReference type="InterPro" id="IPR017907">
    <property type="entry name" value="Znf_RING_CS"/>
</dbReference>
<dbReference type="Proteomes" id="UP000030645">
    <property type="component" value="Unassembled WGS sequence"/>
</dbReference>
<dbReference type="STRING" id="981085.W9R505"/>
<feature type="domain" description="RING-type" evidence="15">
    <location>
        <begin position="140"/>
        <end position="185"/>
    </location>
</feature>
<dbReference type="Pfam" id="PF01485">
    <property type="entry name" value="IBR"/>
    <property type="match status" value="2"/>
</dbReference>
<reference evidence="18" key="1">
    <citation type="submission" date="2013-01" db="EMBL/GenBank/DDBJ databases">
        <title>Draft Genome Sequence of a Mulberry Tree, Morus notabilis C.K. Schneid.</title>
        <authorList>
            <person name="He N."/>
            <person name="Zhao S."/>
        </authorList>
    </citation>
    <scope>NUCLEOTIDE SEQUENCE</scope>
</reference>
<comment type="similarity">
    <text evidence="5">Belongs to the RBR family. Ariadne subfamily.</text>
</comment>
<dbReference type="CDD" id="cd22582">
    <property type="entry name" value="BRcat_RBR_unk"/>
    <property type="match status" value="1"/>
</dbReference>
<evidence type="ECO:0000256" key="2">
    <source>
        <dbReference type="ARBA" id="ARBA00001947"/>
    </source>
</evidence>
<dbReference type="Gene3D" id="3.30.40.10">
    <property type="entry name" value="Zinc/RING finger domain, C3HC4 (zinc finger)"/>
    <property type="match status" value="1"/>
</dbReference>
<evidence type="ECO:0000256" key="4">
    <source>
        <dbReference type="ARBA" id="ARBA00004906"/>
    </source>
</evidence>
<feature type="compositionally biased region" description="Basic and acidic residues" evidence="14">
    <location>
        <begin position="95"/>
        <end position="119"/>
    </location>
</feature>
<evidence type="ECO:0000259" key="15">
    <source>
        <dbReference type="PROSITE" id="PS50089"/>
    </source>
</evidence>
<dbReference type="PROSITE" id="PS00518">
    <property type="entry name" value="ZF_RING_1"/>
    <property type="match status" value="1"/>
</dbReference>
<keyword evidence="12" id="KW-0862">Zinc</keyword>
<keyword evidence="18" id="KW-1185">Reference proteome</keyword>
<dbReference type="PROSITE" id="PS51873">
    <property type="entry name" value="TRIAD"/>
    <property type="match status" value="1"/>
</dbReference>
<evidence type="ECO:0000256" key="7">
    <source>
        <dbReference type="ARBA" id="ARBA00022679"/>
    </source>
</evidence>
<protein>
    <recommendedName>
        <fullName evidence="6">RBR-type E3 ubiquitin transferase</fullName>
        <ecNumber evidence="6">2.3.2.31</ecNumber>
    </recommendedName>
</protein>
<keyword evidence="9" id="KW-0677">Repeat</keyword>
<evidence type="ECO:0000256" key="1">
    <source>
        <dbReference type="ARBA" id="ARBA00001798"/>
    </source>
</evidence>
<dbReference type="PROSITE" id="PS50089">
    <property type="entry name" value="ZF_RING_2"/>
    <property type="match status" value="1"/>
</dbReference>
<evidence type="ECO:0000256" key="5">
    <source>
        <dbReference type="ARBA" id="ARBA00005884"/>
    </source>
</evidence>
<feature type="compositionally biased region" description="Basic and acidic residues" evidence="14">
    <location>
        <begin position="126"/>
        <end position="135"/>
    </location>
</feature>
<proteinExistence type="inferred from homology"/>
<dbReference type="CDD" id="cd22584">
    <property type="entry name" value="Rcat_RBR_unk"/>
    <property type="match status" value="1"/>
</dbReference>
<comment type="pathway">
    <text evidence="4">Protein modification; protein ubiquitination.</text>
</comment>
<dbReference type="InterPro" id="IPR002867">
    <property type="entry name" value="IBR_dom"/>
</dbReference>
<dbReference type="AlphaFoldDB" id="W9R505"/>
<evidence type="ECO:0000256" key="12">
    <source>
        <dbReference type="ARBA" id="ARBA00022833"/>
    </source>
</evidence>
<evidence type="ECO:0000256" key="9">
    <source>
        <dbReference type="ARBA" id="ARBA00022737"/>
    </source>
</evidence>
<dbReference type="SMART" id="SM00647">
    <property type="entry name" value="IBR"/>
    <property type="match status" value="2"/>
</dbReference>
<evidence type="ECO:0000313" key="17">
    <source>
        <dbReference type="EMBL" id="EXB38263.1"/>
    </source>
</evidence>
<comment type="function">
    <text evidence="3">Might act as an E3 ubiquitin-protein ligase, or as part of E3 complex, which accepts ubiquitin from specific E2 ubiquitin-conjugating enzymes and then transfers it to substrates.</text>
</comment>
<dbReference type="InterPro" id="IPR001841">
    <property type="entry name" value="Znf_RING"/>
</dbReference>
<dbReference type="PANTHER" id="PTHR11685">
    <property type="entry name" value="RBR FAMILY RING FINGER AND IBR DOMAIN-CONTAINING"/>
    <property type="match status" value="1"/>
</dbReference>
<evidence type="ECO:0000256" key="10">
    <source>
        <dbReference type="ARBA" id="ARBA00022771"/>
    </source>
</evidence>
<dbReference type="FunFam" id="3.30.40.10:FF:000230">
    <property type="entry name" value="RBR-type E3 ubiquitin transferase"/>
    <property type="match status" value="1"/>
</dbReference>
<name>W9R505_9ROSA</name>
<dbReference type="GO" id="GO:0016567">
    <property type="term" value="P:protein ubiquitination"/>
    <property type="evidence" value="ECO:0007669"/>
    <property type="project" value="UniProtKB-UniPathway"/>
</dbReference>
<dbReference type="GO" id="GO:0008270">
    <property type="term" value="F:zinc ion binding"/>
    <property type="evidence" value="ECO:0007669"/>
    <property type="project" value="UniProtKB-KW"/>
</dbReference>
<feature type="region of interest" description="Disordered" evidence="14">
    <location>
        <begin position="22"/>
        <end position="136"/>
    </location>
</feature>
<keyword evidence="7" id="KW-0808">Transferase</keyword>
<keyword evidence="11" id="KW-0833">Ubl conjugation pathway</keyword>
<dbReference type="UniPathway" id="UPA00143"/>
<keyword evidence="10 13" id="KW-0863">Zinc-finger</keyword>
<evidence type="ECO:0000313" key="18">
    <source>
        <dbReference type="Proteomes" id="UP000030645"/>
    </source>
</evidence>
<accession>W9R505</accession>
<sequence>MGCEKSYEGVCGNPLRSLKLNSSVKSIGESSRRRLVRQRSIESKNEKYPIEEQPAKRKGESSKGPERLSYNRVEEQPAKRKSESSKGPERLSYNRVEEQPAKRKSESSKGPERSSHNRMEQQSAKRKSESGKGSERLSPCGICMDKKTKAEMFKIKNCSHSYCLVCIGKHVGSKISENVIKVKCPDLACNGLLEPQDCRSAVPQKVLDRWEAALCESVLGSKKIYCPFKDCSAPLAADGHLTVTSAECPHCHRLFCAQCKVPWHAGSGCKSQVEKMEKKFIDLAKAEKWQKCPNCTFYVQRTHGCESITCRCGYKFCYICGNPWDLNFQFKLRCDMF</sequence>
<dbReference type="GO" id="GO:0061630">
    <property type="term" value="F:ubiquitin protein ligase activity"/>
    <property type="evidence" value="ECO:0007669"/>
    <property type="project" value="UniProtKB-EC"/>
</dbReference>
<gene>
    <name evidence="17" type="ORF">L484_002485</name>
</gene>
<dbReference type="InterPro" id="IPR013083">
    <property type="entry name" value="Znf_RING/FYVE/PHD"/>
</dbReference>
<comment type="cofactor">
    <cofactor evidence="2">
        <name>Zn(2+)</name>
        <dbReference type="ChEBI" id="CHEBI:29105"/>
    </cofactor>
</comment>